<dbReference type="InterPro" id="IPR011333">
    <property type="entry name" value="SKP1/BTB/POZ_sf"/>
</dbReference>
<name>A0AAV5BBM9_ELECO</name>
<dbReference type="PANTHER" id="PTHR26379:SF429">
    <property type="entry name" value="OS10G0428900 PROTEIN"/>
    <property type="match status" value="1"/>
</dbReference>
<reference evidence="5" key="1">
    <citation type="journal article" date="2018" name="DNA Res.">
        <title>Multiple hybrid de novo genome assembly of finger millet, an orphan allotetraploid crop.</title>
        <authorList>
            <person name="Hatakeyama M."/>
            <person name="Aluri S."/>
            <person name="Balachadran M.T."/>
            <person name="Sivarajan S.R."/>
            <person name="Patrignani A."/>
            <person name="Gruter S."/>
            <person name="Poveda L."/>
            <person name="Shimizu-Inatsugi R."/>
            <person name="Baeten J."/>
            <person name="Francoijs K.J."/>
            <person name="Nataraja K.N."/>
            <person name="Reddy Y.A.N."/>
            <person name="Phadnis S."/>
            <person name="Ravikumar R.L."/>
            <person name="Schlapbach R."/>
            <person name="Sreeman S.M."/>
            <person name="Shimizu K.K."/>
        </authorList>
    </citation>
    <scope>NUCLEOTIDE SEQUENCE</scope>
</reference>
<reference evidence="5" key="2">
    <citation type="submission" date="2021-12" db="EMBL/GenBank/DDBJ databases">
        <title>Resequencing data analysis of finger millet.</title>
        <authorList>
            <person name="Hatakeyama M."/>
            <person name="Aluri S."/>
            <person name="Balachadran M.T."/>
            <person name="Sivarajan S.R."/>
            <person name="Poveda L."/>
            <person name="Shimizu-Inatsugi R."/>
            <person name="Schlapbach R."/>
            <person name="Sreeman S.M."/>
            <person name="Shimizu K.K."/>
        </authorList>
    </citation>
    <scope>NUCLEOTIDE SEQUENCE</scope>
</reference>
<dbReference type="Gene3D" id="2.60.210.10">
    <property type="entry name" value="Apoptosis, Tumor Necrosis Factor Receptor Associated Protein 2, Chain A"/>
    <property type="match status" value="1"/>
</dbReference>
<evidence type="ECO:0000313" key="5">
    <source>
        <dbReference type="EMBL" id="GJM84556.1"/>
    </source>
</evidence>
<evidence type="ECO:0000313" key="6">
    <source>
        <dbReference type="Proteomes" id="UP001054889"/>
    </source>
</evidence>
<comment type="pathway">
    <text evidence="1">Protein modification; protein ubiquitination.</text>
</comment>
<sequence length="356" mass="39336">MSTASGSGRRKPSRSTIFADNAGGYHDFVIKGYSRIKKLPTGDCLKSSPFTAGGHPWRISFYPNGANDDSEGYVSLFLYLNEDITGRVKAQFDFAFMAEKRAPFFRKRMEKVITKPALVNRFHGHSGYGLPHFVRSNSVDLEKLVSKSDSLTIRCGVVVFDDLRPEQTTAKATTPTTFVPPSNLHRHFGNLLQTGKGADVVFQVDGDKFPAHRCVLAARSPVFNAKIIGTMQESTITTTASVVRIDDMVAPVFKALLYFLYTDSLPETKAISNERYNIKRLKMICEGKPSKNIDEPKVATILTLAEQHKCHVLKKLCLDFLSTPANLKAVMATGGFKHLSTSCPSMKKDLDAMLAS</sequence>
<dbReference type="InterPro" id="IPR045005">
    <property type="entry name" value="BPM1-6"/>
</dbReference>
<accession>A0AAV5BBM9</accession>
<dbReference type="InterPro" id="IPR008974">
    <property type="entry name" value="TRAF-like"/>
</dbReference>
<dbReference type="Gene3D" id="1.25.40.420">
    <property type="match status" value="1"/>
</dbReference>
<dbReference type="Pfam" id="PF22486">
    <property type="entry name" value="MATH_2"/>
    <property type="match status" value="1"/>
</dbReference>
<dbReference type="GO" id="GO:0016567">
    <property type="term" value="P:protein ubiquitination"/>
    <property type="evidence" value="ECO:0007669"/>
    <property type="project" value="InterPro"/>
</dbReference>
<keyword evidence="6" id="KW-1185">Reference proteome</keyword>
<dbReference type="PROSITE" id="PS50144">
    <property type="entry name" value="MATH"/>
    <property type="match status" value="1"/>
</dbReference>
<dbReference type="SUPFAM" id="SSF54695">
    <property type="entry name" value="POZ domain"/>
    <property type="match status" value="1"/>
</dbReference>
<feature type="domain" description="MATH" evidence="4">
    <location>
        <begin position="23"/>
        <end position="157"/>
    </location>
</feature>
<dbReference type="Proteomes" id="UP001054889">
    <property type="component" value="Unassembled WGS sequence"/>
</dbReference>
<dbReference type="SMART" id="SM00225">
    <property type="entry name" value="BTB"/>
    <property type="match status" value="1"/>
</dbReference>
<dbReference type="CDD" id="cd00121">
    <property type="entry name" value="MATH"/>
    <property type="match status" value="1"/>
</dbReference>
<dbReference type="Pfam" id="PF24570">
    <property type="entry name" value="BACK_BPM_SPOP"/>
    <property type="match status" value="1"/>
</dbReference>
<evidence type="ECO:0000256" key="1">
    <source>
        <dbReference type="ARBA" id="ARBA00004906"/>
    </source>
</evidence>
<dbReference type="SUPFAM" id="SSF49599">
    <property type="entry name" value="TRAF domain-like"/>
    <property type="match status" value="1"/>
</dbReference>
<comment type="similarity">
    <text evidence="2">Belongs to the Tdpoz family.</text>
</comment>
<dbReference type="SMART" id="SM00061">
    <property type="entry name" value="MATH"/>
    <property type="match status" value="1"/>
</dbReference>
<evidence type="ECO:0000256" key="2">
    <source>
        <dbReference type="ARBA" id="ARBA00010846"/>
    </source>
</evidence>
<gene>
    <name evidence="5" type="primary">ga00239</name>
    <name evidence="5" type="ORF">PR202_ga00239</name>
</gene>
<dbReference type="PANTHER" id="PTHR26379">
    <property type="entry name" value="BTB/POZ AND MATH DOMAIN-CONTAINING PROTEIN 1"/>
    <property type="match status" value="1"/>
</dbReference>
<organism evidence="5 6">
    <name type="scientific">Eleusine coracana subsp. coracana</name>
    <dbReference type="NCBI Taxonomy" id="191504"/>
    <lineage>
        <taxon>Eukaryota</taxon>
        <taxon>Viridiplantae</taxon>
        <taxon>Streptophyta</taxon>
        <taxon>Embryophyta</taxon>
        <taxon>Tracheophyta</taxon>
        <taxon>Spermatophyta</taxon>
        <taxon>Magnoliopsida</taxon>
        <taxon>Liliopsida</taxon>
        <taxon>Poales</taxon>
        <taxon>Poaceae</taxon>
        <taxon>PACMAD clade</taxon>
        <taxon>Chloridoideae</taxon>
        <taxon>Cynodonteae</taxon>
        <taxon>Eleusininae</taxon>
        <taxon>Eleusine</taxon>
    </lineage>
</organism>
<dbReference type="EMBL" id="BQKI01000001">
    <property type="protein sequence ID" value="GJM84556.1"/>
    <property type="molecule type" value="Genomic_DNA"/>
</dbReference>
<comment type="caution">
    <text evidence="5">The sequence shown here is derived from an EMBL/GenBank/DDBJ whole genome shotgun (WGS) entry which is preliminary data.</text>
</comment>
<proteinExistence type="inferred from homology"/>
<dbReference type="InterPro" id="IPR000210">
    <property type="entry name" value="BTB/POZ_dom"/>
</dbReference>
<dbReference type="AlphaFoldDB" id="A0AAV5BBM9"/>
<dbReference type="InterPro" id="IPR056423">
    <property type="entry name" value="BACK_BPM_SPOP"/>
</dbReference>
<evidence type="ECO:0000259" key="4">
    <source>
        <dbReference type="PROSITE" id="PS50144"/>
    </source>
</evidence>
<dbReference type="Gene3D" id="3.30.710.10">
    <property type="entry name" value="Potassium Channel Kv1.1, Chain A"/>
    <property type="match status" value="1"/>
</dbReference>
<evidence type="ECO:0000259" key="3">
    <source>
        <dbReference type="PROSITE" id="PS50097"/>
    </source>
</evidence>
<protein>
    <submittedName>
        <fullName evidence="5">Uncharacterized protein</fullName>
    </submittedName>
</protein>
<dbReference type="PROSITE" id="PS50097">
    <property type="entry name" value="BTB"/>
    <property type="match status" value="1"/>
</dbReference>
<feature type="domain" description="BTB" evidence="3">
    <location>
        <begin position="198"/>
        <end position="269"/>
    </location>
</feature>
<dbReference type="Pfam" id="PF00651">
    <property type="entry name" value="BTB"/>
    <property type="match status" value="1"/>
</dbReference>
<dbReference type="InterPro" id="IPR002083">
    <property type="entry name" value="MATH/TRAF_dom"/>
</dbReference>